<dbReference type="GO" id="GO:0071949">
    <property type="term" value="F:FAD binding"/>
    <property type="evidence" value="ECO:0007669"/>
    <property type="project" value="InterPro"/>
</dbReference>
<dbReference type="Pfam" id="PF01494">
    <property type="entry name" value="FAD_binding_3"/>
    <property type="match status" value="1"/>
</dbReference>
<reference evidence="6" key="2">
    <citation type="submission" date="2020-04" db="EMBL/GenBank/DDBJ databases">
        <authorList>
            <consortium name="NCBI Genome Project"/>
        </authorList>
    </citation>
    <scope>NUCLEOTIDE SEQUENCE</scope>
    <source>
        <strain evidence="6">CBS 342.82</strain>
    </source>
</reference>
<dbReference type="GeneID" id="54361938"/>
<reference evidence="6" key="1">
    <citation type="submission" date="2020-01" db="EMBL/GenBank/DDBJ databases">
        <authorList>
            <consortium name="DOE Joint Genome Institute"/>
            <person name="Haridas S."/>
            <person name="Albert R."/>
            <person name="Binder M."/>
            <person name="Bloem J."/>
            <person name="Labutti K."/>
            <person name="Salamov A."/>
            <person name="Andreopoulos B."/>
            <person name="Baker S.E."/>
            <person name="Barry K."/>
            <person name="Bills G."/>
            <person name="Bluhm B.H."/>
            <person name="Cannon C."/>
            <person name="Castanera R."/>
            <person name="Culley D.E."/>
            <person name="Daum C."/>
            <person name="Ezra D."/>
            <person name="Gonzalez J.B."/>
            <person name="Henrissat B."/>
            <person name="Kuo A."/>
            <person name="Liang C."/>
            <person name="Lipzen A."/>
            <person name="Lutzoni F."/>
            <person name="Magnuson J."/>
            <person name="Mondo S."/>
            <person name="Nolan M."/>
            <person name="Ohm R."/>
            <person name="Pangilinan J."/>
            <person name="Park H.-J."/>
            <person name="Ramirez L."/>
            <person name="Alfaro M."/>
            <person name="Sun H."/>
            <person name="Tritt A."/>
            <person name="Yoshinaga Y."/>
            <person name="Zwiers L.-H."/>
            <person name="Turgeon B.G."/>
            <person name="Goodwin S.B."/>
            <person name="Spatafora J.W."/>
            <person name="Crous P.W."/>
            <person name="Grigoriev I.V."/>
        </authorList>
    </citation>
    <scope>NUCLEOTIDE SEQUENCE</scope>
    <source>
        <strain evidence="6">CBS 342.82</strain>
    </source>
</reference>
<dbReference type="AlphaFoldDB" id="A0A6J3MAG1"/>
<gene>
    <name evidence="6" type="ORF">K489DRAFT_377368</name>
</gene>
<dbReference type="InterPro" id="IPR002938">
    <property type="entry name" value="FAD-bd"/>
</dbReference>
<keyword evidence="2" id="KW-0274">FAD</keyword>
<keyword evidence="3" id="KW-0560">Oxidoreductase</keyword>
<dbReference type="RefSeq" id="XP_033461879.1">
    <property type="nucleotide sequence ID" value="XM_033604138.1"/>
</dbReference>
<dbReference type="PANTHER" id="PTHR46865:SF2">
    <property type="entry name" value="MONOOXYGENASE"/>
    <property type="match status" value="1"/>
</dbReference>
<evidence type="ECO:0000259" key="4">
    <source>
        <dbReference type="Pfam" id="PF01494"/>
    </source>
</evidence>
<evidence type="ECO:0000256" key="1">
    <source>
        <dbReference type="ARBA" id="ARBA00022630"/>
    </source>
</evidence>
<accession>A0A6J3MAG1</accession>
<dbReference type="InterPro" id="IPR051704">
    <property type="entry name" value="FAD_aromatic-hydroxylase"/>
</dbReference>
<dbReference type="GO" id="GO:0016491">
    <property type="term" value="F:oxidoreductase activity"/>
    <property type="evidence" value="ECO:0007669"/>
    <property type="project" value="UniProtKB-KW"/>
</dbReference>
<reference evidence="6" key="3">
    <citation type="submission" date="2025-08" db="UniProtKB">
        <authorList>
            <consortium name="RefSeq"/>
        </authorList>
    </citation>
    <scope>IDENTIFICATION</scope>
    <source>
        <strain evidence="6">CBS 342.82</strain>
    </source>
</reference>
<keyword evidence="5" id="KW-1185">Reference proteome</keyword>
<evidence type="ECO:0000313" key="6">
    <source>
        <dbReference type="RefSeq" id="XP_033461879.1"/>
    </source>
</evidence>
<dbReference type="PANTHER" id="PTHR46865">
    <property type="entry name" value="OXIDOREDUCTASE-RELATED"/>
    <property type="match status" value="1"/>
</dbReference>
<evidence type="ECO:0000313" key="5">
    <source>
        <dbReference type="Proteomes" id="UP000504637"/>
    </source>
</evidence>
<dbReference type="PRINTS" id="PR00420">
    <property type="entry name" value="RNGMNOXGNASE"/>
</dbReference>
<dbReference type="Gene3D" id="3.30.9.10">
    <property type="entry name" value="D-Amino Acid Oxidase, subunit A, domain 2"/>
    <property type="match status" value="1"/>
</dbReference>
<sequence length="436" mass="47717">MTQLSVLVVGGGVAGSVVAYWLGKGGAQVTVIERSSASLEAGQGIDVEGVPREIVRRMGAVDEMKARSTGEPGIACLDDDGKPLAFIPGLLTSDIEIMRGDLTDILATAAKRWDNVTFQYNRSVTTLEQRTGVDGGVFVTFNDDSKARFDVIVGADGLRSKTREMIFGPTISHNAIKPLDLYSAFFSIPAEEHDAKHSTLQSVIGRRSTLIRPVNKDRSSAYMSFINKDPAFIAAFQQTNRESGAERIQAQKDLILKSLPADIATGQVPRILEGLRTTQNFYFDRIAQVKLSSWSRGRGVLVGDAGYAPGPITGEGTNLAIVGAYVLAGEITRHVLTSSGQDEKQPAPLDDSITAAFTSYESLFRDYVTSSQQIPGAGRMPDFLHPTGRWGIWTLRLVFRFFAASRLYKLVGWKSLEDARDKEKLPEWMPVYEKFV</sequence>
<evidence type="ECO:0000256" key="3">
    <source>
        <dbReference type="ARBA" id="ARBA00023002"/>
    </source>
</evidence>
<organism evidence="6">
    <name type="scientific">Dissoconium aciculare CBS 342.82</name>
    <dbReference type="NCBI Taxonomy" id="1314786"/>
    <lineage>
        <taxon>Eukaryota</taxon>
        <taxon>Fungi</taxon>
        <taxon>Dikarya</taxon>
        <taxon>Ascomycota</taxon>
        <taxon>Pezizomycotina</taxon>
        <taxon>Dothideomycetes</taxon>
        <taxon>Dothideomycetidae</taxon>
        <taxon>Mycosphaerellales</taxon>
        <taxon>Dissoconiaceae</taxon>
        <taxon>Dissoconium</taxon>
    </lineage>
</organism>
<dbReference type="SUPFAM" id="SSF51905">
    <property type="entry name" value="FAD/NAD(P)-binding domain"/>
    <property type="match status" value="1"/>
</dbReference>
<dbReference type="OrthoDB" id="655030at2759"/>
<dbReference type="Proteomes" id="UP000504637">
    <property type="component" value="Unplaced"/>
</dbReference>
<evidence type="ECO:0000256" key="2">
    <source>
        <dbReference type="ARBA" id="ARBA00022827"/>
    </source>
</evidence>
<dbReference type="Gene3D" id="3.50.50.60">
    <property type="entry name" value="FAD/NAD(P)-binding domain"/>
    <property type="match status" value="1"/>
</dbReference>
<protein>
    <submittedName>
        <fullName evidence="6">FAD/NAD(P)-binding domain-containing protein</fullName>
    </submittedName>
</protein>
<proteinExistence type="predicted"/>
<name>A0A6J3MAG1_9PEZI</name>
<dbReference type="InterPro" id="IPR036188">
    <property type="entry name" value="FAD/NAD-bd_sf"/>
</dbReference>
<feature type="domain" description="FAD-binding" evidence="4">
    <location>
        <begin position="4"/>
        <end position="332"/>
    </location>
</feature>
<keyword evidence="1" id="KW-0285">Flavoprotein</keyword>